<evidence type="ECO:0000313" key="4">
    <source>
        <dbReference type="Proteomes" id="UP000198771"/>
    </source>
</evidence>
<dbReference type="Gene3D" id="1.10.3730.20">
    <property type="match status" value="1"/>
</dbReference>
<evidence type="ECO:0000259" key="2">
    <source>
        <dbReference type="Pfam" id="PF00892"/>
    </source>
</evidence>
<feature type="domain" description="EamA" evidence="2">
    <location>
        <begin position="3"/>
        <end position="130"/>
    </location>
</feature>
<dbReference type="SUPFAM" id="SSF103481">
    <property type="entry name" value="Multidrug resistance efflux transporter EmrE"/>
    <property type="match status" value="2"/>
</dbReference>
<feature type="domain" description="EamA" evidence="2">
    <location>
        <begin position="168"/>
        <end position="299"/>
    </location>
</feature>
<dbReference type="GO" id="GO:0016020">
    <property type="term" value="C:membrane"/>
    <property type="evidence" value="ECO:0007669"/>
    <property type="project" value="InterPro"/>
</dbReference>
<name>A0A1G6B195_9BACT</name>
<sequence>MDILLALVAAAAYGAADFSAGLASRRSPALTVTFLSQLTGLVMFGIAMVLIREQPTVSAVGWGAAAGAVVALSIFAYYRALALGSMGIVATITAIWSAVVPFALGLALGERPSSMAVIGIFCVIVAVGIMSHGPERIVVAGDRKPGKAGQASVLFLAGHLRGILKTHGLIGATLAGIGFGLLGILMKQASMHGNIIWPVFAASIAAVVITGPMVAATSSPLTFNRHNLPHILSAGVLQSLGVLTFLLAIQESLVSIIAVIVALSPAPTMFLARFFLNESMTRAQLAGVALALAGIVIITAQQT</sequence>
<keyword evidence="4" id="KW-1185">Reference proteome</keyword>
<dbReference type="EMBL" id="FMXO01000003">
    <property type="protein sequence ID" value="SDB14239.1"/>
    <property type="molecule type" value="Genomic_DNA"/>
</dbReference>
<feature type="transmembrane region" description="Helical" evidence="1">
    <location>
        <begin position="256"/>
        <end position="276"/>
    </location>
</feature>
<dbReference type="PANTHER" id="PTHR22911">
    <property type="entry name" value="ACYL-MALONYL CONDENSING ENZYME-RELATED"/>
    <property type="match status" value="1"/>
</dbReference>
<feature type="transmembrane region" description="Helical" evidence="1">
    <location>
        <begin position="282"/>
        <end position="300"/>
    </location>
</feature>
<feature type="transmembrane region" description="Helical" evidence="1">
    <location>
        <begin position="30"/>
        <end position="50"/>
    </location>
</feature>
<dbReference type="STRING" id="617002.SAMN05660653_00709"/>
<feature type="transmembrane region" description="Helical" evidence="1">
    <location>
        <begin position="228"/>
        <end position="249"/>
    </location>
</feature>
<protein>
    <submittedName>
        <fullName evidence="3">Uncharacterized membrane protein</fullName>
    </submittedName>
</protein>
<dbReference type="RefSeq" id="WP_092117301.1">
    <property type="nucleotide sequence ID" value="NZ_FMXO01000003.1"/>
</dbReference>
<gene>
    <name evidence="3" type="ORF">SAMN05660653_00709</name>
</gene>
<accession>A0A1G6B195</accession>
<organism evidence="3 4">
    <name type="scientific">Desulfonatronum thiosulfatophilum</name>
    <dbReference type="NCBI Taxonomy" id="617002"/>
    <lineage>
        <taxon>Bacteria</taxon>
        <taxon>Pseudomonadati</taxon>
        <taxon>Thermodesulfobacteriota</taxon>
        <taxon>Desulfovibrionia</taxon>
        <taxon>Desulfovibrionales</taxon>
        <taxon>Desulfonatronaceae</taxon>
        <taxon>Desulfonatronum</taxon>
    </lineage>
</organism>
<keyword evidence="1" id="KW-0812">Transmembrane</keyword>
<feature type="transmembrane region" description="Helical" evidence="1">
    <location>
        <begin position="115"/>
        <end position="133"/>
    </location>
</feature>
<feature type="transmembrane region" description="Helical" evidence="1">
    <location>
        <begin position="168"/>
        <end position="186"/>
    </location>
</feature>
<dbReference type="InterPro" id="IPR037185">
    <property type="entry name" value="EmrE-like"/>
</dbReference>
<proteinExistence type="predicted"/>
<feature type="transmembrane region" description="Helical" evidence="1">
    <location>
        <begin position="195"/>
        <end position="216"/>
    </location>
</feature>
<keyword evidence="1" id="KW-1133">Transmembrane helix</keyword>
<dbReference type="OrthoDB" id="5417329at2"/>
<dbReference type="InterPro" id="IPR000620">
    <property type="entry name" value="EamA_dom"/>
</dbReference>
<reference evidence="3 4" key="1">
    <citation type="submission" date="2016-10" db="EMBL/GenBank/DDBJ databases">
        <authorList>
            <person name="de Groot N.N."/>
        </authorList>
    </citation>
    <scope>NUCLEOTIDE SEQUENCE [LARGE SCALE GENOMIC DNA]</scope>
    <source>
        <strain evidence="3 4">ASO4-2</strain>
    </source>
</reference>
<keyword evidence="1" id="KW-0472">Membrane</keyword>
<feature type="transmembrane region" description="Helical" evidence="1">
    <location>
        <begin position="57"/>
        <end position="78"/>
    </location>
</feature>
<evidence type="ECO:0000313" key="3">
    <source>
        <dbReference type="EMBL" id="SDB14239.1"/>
    </source>
</evidence>
<dbReference type="Pfam" id="PF00892">
    <property type="entry name" value="EamA"/>
    <property type="match status" value="2"/>
</dbReference>
<dbReference type="Proteomes" id="UP000198771">
    <property type="component" value="Unassembled WGS sequence"/>
</dbReference>
<feature type="transmembrane region" description="Helical" evidence="1">
    <location>
        <begin position="84"/>
        <end position="108"/>
    </location>
</feature>
<evidence type="ECO:0000256" key="1">
    <source>
        <dbReference type="SAM" id="Phobius"/>
    </source>
</evidence>
<dbReference type="AlphaFoldDB" id="A0A1G6B195"/>